<dbReference type="Gene3D" id="3.40.50.150">
    <property type="entry name" value="Vaccinia Virus protein VP39"/>
    <property type="match status" value="1"/>
</dbReference>
<evidence type="ECO:0000256" key="4">
    <source>
        <dbReference type="ARBA" id="ARBA00022691"/>
    </source>
</evidence>
<dbReference type="CDD" id="cd02440">
    <property type="entry name" value="AdoMet_MTases"/>
    <property type="match status" value="1"/>
</dbReference>
<dbReference type="PANTHER" id="PTHR33841">
    <property type="entry name" value="DNA METHYLTRANSFERASE YEEA-RELATED"/>
    <property type="match status" value="1"/>
</dbReference>
<dbReference type="GO" id="GO:0032259">
    <property type="term" value="P:methylation"/>
    <property type="evidence" value="ECO:0007669"/>
    <property type="project" value="UniProtKB-KW"/>
</dbReference>
<dbReference type="PRINTS" id="PR00507">
    <property type="entry name" value="N12N6MTFRASE"/>
</dbReference>
<dbReference type="EC" id="2.1.1.72" evidence="1"/>
<keyword evidence="8" id="KW-1185">Reference proteome</keyword>
<gene>
    <name evidence="7" type="ORF">CP985_11985</name>
</gene>
<dbReference type="GO" id="GO:0009007">
    <property type="term" value="F:site-specific DNA-methyltransferase (adenine-specific) activity"/>
    <property type="evidence" value="ECO:0007669"/>
    <property type="project" value="UniProtKB-EC"/>
</dbReference>
<dbReference type="GO" id="GO:0003676">
    <property type="term" value="F:nucleic acid binding"/>
    <property type="evidence" value="ECO:0007669"/>
    <property type="project" value="InterPro"/>
</dbReference>
<keyword evidence="3" id="KW-0808">Transferase</keyword>
<dbReference type="InterPro" id="IPR029063">
    <property type="entry name" value="SAM-dependent_MTases_sf"/>
</dbReference>
<name>A0AAX2ADS9_9BACT</name>
<dbReference type="EMBL" id="NXID01000052">
    <property type="protein sequence ID" value="RXK14780.1"/>
    <property type="molecule type" value="Genomic_DNA"/>
</dbReference>
<proteinExistence type="predicted"/>
<reference evidence="7 8" key="1">
    <citation type="submission" date="2017-09" db="EMBL/GenBank/DDBJ databases">
        <title>Genomics of the genus Arcobacter.</title>
        <authorList>
            <person name="Perez-Cataluna A."/>
            <person name="Figueras M.J."/>
            <person name="Salas-Masso N."/>
        </authorList>
    </citation>
    <scope>NUCLEOTIDE SEQUENCE [LARGE SCALE GENOMIC DNA]</scope>
    <source>
        <strain evidence="7 8">CECT 7386</strain>
    </source>
</reference>
<dbReference type="InterPro" id="IPR050953">
    <property type="entry name" value="N4_N6_ade-DNA_methylase"/>
</dbReference>
<dbReference type="PANTHER" id="PTHR33841:SF1">
    <property type="entry name" value="DNA METHYLTRANSFERASE A"/>
    <property type="match status" value="1"/>
</dbReference>
<dbReference type="PROSITE" id="PS00092">
    <property type="entry name" value="N6_MTASE"/>
    <property type="match status" value="1"/>
</dbReference>
<accession>A0AAX2ADS9</accession>
<feature type="domain" description="Type II methyltransferase M.TaqI-like" evidence="6">
    <location>
        <begin position="157"/>
        <end position="310"/>
    </location>
</feature>
<dbReference type="SUPFAM" id="SSF53335">
    <property type="entry name" value="S-adenosyl-L-methionine-dependent methyltransferases"/>
    <property type="match status" value="1"/>
</dbReference>
<evidence type="ECO:0000256" key="5">
    <source>
        <dbReference type="ARBA" id="ARBA00047942"/>
    </source>
</evidence>
<evidence type="ECO:0000256" key="2">
    <source>
        <dbReference type="ARBA" id="ARBA00022603"/>
    </source>
</evidence>
<evidence type="ECO:0000313" key="8">
    <source>
        <dbReference type="Proteomes" id="UP000290092"/>
    </source>
</evidence>
<comment type="caution">
    <text evidence="7">The sequence shown here is derived from an EMBL/GenBank/DDBJ whole genome shotgun (WGS) entry which is preliminary data.</text>
</comment>
<comment type="catalytic activity">
    <reaction evidence="5">
        <text>a 2'-deoxyadenosine in DNA + S-adenosyl-L-methionine = an N(6)-methyl-2'-deoxyadenosine in DNA + S-adenosyl-L-homocysteine + H(+)</text>
        <dbReference type="Rhea" id="RHEA:15197"/>
        <dbReference type="Rhea" id="RHEA-COMP:12418"/>
        <dbReference type="Rhea" id="RHEA-COMP:12419"/>
        <dbReference type="ChEBI" id="CHEBI:15378"/>
        <dbReference type="ChEBI" id="CHEBI:57856"/>
        <dbReference type="ChEBI" id="CHEBI:59789"/>
        <dbReference type="ChEBI" id="CHEBI:90615"/>
        <dbReference type="ChEBI" id="CHEBI:90616"/>
        <dbReference type="EC" id="2.1.1.72"/>
    </reaction>
</comment>
<evidence type="ECO:0000256" key="1">
    <source>
        <dbReference type="ARBA" id="ARBA00011900"/>
    </source>
</evidence>
<evidence type="ECO:0000313" key="7">
    <source>
        <dbReference type="EMBL" id="RXK14780.1"/>
    </source>
</evidence>
<dbReference type="Pfam" id="PF07669">
    <property type="entry name" value="Eco57I"/>
    <property type="match status" value="1"/>
</dbReference>
<protein>
    <recommendedName>
        <fullName evidence="1">site-specific DNA-methyltransferase (adenine-specific)</fullName>
        <ecNumber evidence="1">2.1.1.72</ecNumber>
    </recommendedName>
</protein>
<keyword evidence="2 7" id="KW-0489">Methyltransferase</keyword>
<dbReference type="InterPro" id="IPR011639">
    <property type="entry name" value="MethylTrfase_TaqI-like_dom"/>
</dbReference>
<dbReference type="Proteomes" id="UP000290092">
    <property type="component" value="Unassembled WGS sequence"/>
</dbReference>
<sequence>MRKALNKDIFEFLNAYNEEEQIDRLLVSAFIDKHKITKVKNKFIQSMIINEKDKDFVFFQEFINLIKKYYKEFCFESLMELFEYVIPGNDKLINGAVYTPKNIREYITKEAFNDTKIKDYNTILVSDIACGVGGFLLEAIDELKAKTNNSFKYIYTNNIFGIDIQEYSINRAKILLSLYAIFNNEDEEFFDFNLYVGNSLTFDWNRSNIKFKHAGGFDIILGNPPYVCSRNMDKETKDLMQNWSVCKSGHPDLYIPFFQIGYELLKKNGVLGFITVSTFIKSLNGRAVRNFFSEKSILLKIIDFEDEQIFEDKTTYTCICFLEKKYSKNIHYTIEKSKKLTSKIPFYNKVSYDHLDNTKGWHLKNTEIIRRIESTGTPLGEIYNTKSGIATLRNSIFIFKHVSEDKKYFYLENGKKIEKDICKRIVNSNYLANKEDINNLVENLIFPYTYIDDKPILIEENEFEKNYPHAHDYLLSHIDSLNQRDKGKGKYFWYEYGRNQSMEVTNYKLLFPQLANEGFNCLISDDTDLYFNNGMAALSNNKEELEILSKIFRSSLFWFYVKSTSKYYSSNYYSLGRNYIKNFGIYDFSDKEKEYLLSLTEKKEIDIFLESLYNIHI</sequence>
<keyword evidence="4" id="KW-0949">S-adenosyl-L-methionine</keyword>
<organism evidence="7 8">
    <name type="scientific">Malaciobacter mytili LMG 24559</name>
    <dbReference type="NCBI Taxonomy" id="1032238"/>
    <lineage>
        <taxon>Bacteria</taxon>
        <taxon>Pseudomonadati</taxon>
        <taxon>Campylobacterota</taxon>
        <taxon>Epsilonproteobacteria</taxon>
        <taxon>Campylobacterales</taxon>
        <taxon>Arcobacteraceae</taxon>
        <taxon>Malaciobacter</taxon>
    </lineage>
</organism>
<dbReference type="InterPro" id="IPR002052">
    <property type="entry name" value="DNA_methylase_N6_adenine_CS"/>
</dbReference>
<evidence type="ECO:0000256" key="3">
    <source>
        <dbReference type="ARBA" id="ARBA00022679"/>
    </source>
</evidence>
<dbReference type="GO" id="GO:0006304">
    <property type="term" value="P:DNA modification"/>
    <property type="evidence" value="ECO:0007669"/>
    <property type="project" value="InterPro"/>
</dbReference>
<dbReference type="AlphaFoldDB" id="A0AAX2ADS9"/>
<evidence type="ECO:0000259" key="6">
    <source>
        <dbReference type="Pfam" id="PF07669"/>
    </source>
</evidence>